<sequence>MSSAGTKARKLVKHWVILCLPAQTTDQAISLSSSILFVNTAFYD</sequence>
<evidence type="ECO:0000313" key="2">
    <source>
        <dbReference type="Proteomes" id="UP000195667"/>
    </source>
</evidence>
<name>A0A1R4HIL9_9GAMM</name>
<organism evidence="1 2">
    <name type="scientific">Crenothrix polyspora</name>
    <dbReference type="NCBI Taxonomy" id="360316"/>
    <lineage>
        <taxon>Bacteria</taxon>
        <taxon>Pseudomonadati</taxon>
        <taxon>Pseudomonadota</taxon>
        <taxon>Gammaproteobacteria</taxon>
        <taxon>Methylococcales</taxon>
        <taxon>Crenotrichaceae</taxon>
        <taxon>Crenothrix</taxon>
    </lineage>
</organism>
<reference evidence="2" key="1">
    <citation type="submission" date="2017-02" db="EMBL/GenBank/DDBJ databases">
        <authorList>
            <person name="Daims H."/>
        </authorList>
    </citation>
    <scope>NUCLEOTIDE SEQUENCE [LARGE SCALE GENOMIC DNA]</scope>
</reference>
<keyword evidence="2" id="KW-1185">Reference proteome</keyword>
<dbReference type="EMBL" id="FUKI01000159">
    <property type="protein sequence ID" value="SJM95851.1"/>
    <property type="molecule type" value="Genomic_DNA"/>
</dbReference>
<accession>A0A1R4HIL9</accession>
<protein>
    <submittedName>
        <fullName evidence="1">Uncharacterized protein</fullName>
    </submittedName>
</protein>
<proteinExistence type="predicted"/>
<evidence type="ECO:0000313" key="1">
    <source>
        <dbReference type="EMBL" id="SJM95851.1"/>
    </source>
</evidence>
<gene>
    <name evidence="1" type="ORF">CRENPOLYSF1_80021</name>
</gene>
<dbReference type="AlphaFoldDB" id="A0A1R4HIL9"/>
<dbReference type="Proteomes" id="UP000195667">
    <property type="component" value="Unassembled WGS sequence"/>
</dbReference>